<feature type="region of interest" description="Disordered" evidence="1">
    <location>
        <begin position="24"/>
        <end position="84"/>
    </location>
</feature>
<feature type="non-terminal residue" evidence="2">
    <location>
        <position position="123"/>
    </location>
</feature>
<evidence type="ECO:0000313" key="2">
    <source>
        <dbReference type="EMBL" id="GMT11927.1"/>
    </source>
</evidence>
<protein>
    <submittedName>
        <fullName evidence="2">Uncharacterized protein</fullName>
    </submittedName>
</protein>
<evidence type="ECO:0000313" key="3">
    <source>
        <dbReference type="Proteomes" id="UP001432322"/>
    </source>
</evidence>
<reference evidence="2" key="1">
    <citation type="submission" date="2023-10" db="EMBL/GenBank/DDBJ databases">
        <title>Genome assembly of Pristionchus species.</title>
        <authorList>
            <person name="Yoshida K."/>
            <person name="Sommer R.J."/>
        </authorList>
    </citation>
    <scope>NUCLEOTIDE SEQUENCE</scope>
    <source>
        <strain evidence="2">RS5133</strain>
    </source>
</reference>
<gene>
    <name evidence="2" type="ORF">PFISCL1PPCAC_3224</name>
</gene>
<organism evidence="2 3">
    <name type="scientific">Pristionchus fissidentatus</name>
    <dbReference type="NCBI Taxonomy" id="1538716"/>
    <lineage>
        <taxon>Eukaryota</taxon>
        <taxon>Metazoa</taxon>
        <taxon>Ecdysozoa</taxon>
        <taxon>Nematoda</taxon>
        <taxon>Chromadorea</taxon>
        <taxon>Rhabditida</taxon>
        <taxon>Rhabditina</taxon>
        <taxon>Diplogasteromorpha</taxon>
        <taxon>Diplogasteroidea</taxon>
        <taxon>Neodiplogasteridae</taxon>
        <taxon>Pristionchus</taxon>
    </lineage>
</organism>
<feature type="compositionally biased region" description="Polar residues" evidence="1">
    <location>
        <begin position="24"/>
        <end position="40"/>
    </location>
</feature>
<name>A0AAV5UZA3_9BILA</name>
<dbReference type="AlphaFoldDB" id="A0AAV5UZA3"/>
<evidence type="ECO:0000256" key="1">
    <source>
        <dbReference type="SAM" id="MobiDB-lite"/>
    </source>
</evidence>
<keyword evidence="3" id="KW-1185">Reference proteome</keyword>
<comment type="caution">
    <text evidence="2">The sequence shown here is derived from an EMBL/GenBank/DDBJ whole genome shotgun (WGS) entry which is preliminary data.</text>
</comment>
<dbReference type="EMBL" id="BTSY01000001">
    <property type="protein sequence ID" value="GMT11927.1"/>
    <property type="molecule type" value="Genomic_DNA"/>
</dbReference>
<accession>A0AAV5UZA3</accession>
<dbReference type="Proteomes" id="UP001432322">
    <property type="component" value="Unassembled WGS sequence"/>
</dbReference>
<feature type="region of interest" description="Disordered" evidence="1">
    <location>
        <begin position="102"/>
        <end position="123"/>
    </location>
</feature>
<feature type="compositionally biased region" description="Basic and acidic residues" evidence="1">
    <location>
        <begin position="110"/>
        <end position="123"/>
    </location>
</feature>
<sequence>MPIHFQTLVMRFCEMFVLRWNSRKNLSPNETDNARYQTPQPLREGQRTGGEPATVQLHDEDLEDEGGDPEKEEEKIREESLQDVPFSTNLSRIELIEKCHDEETVEDDGEMLRGRRVEGLPST</sequence>
<proteinExistence type="predicted"/>
<feature type="compositionally biased region" description="Basic and acidic residues" evidence="1">
    <location>
        <begin position="68"/>
        <end position="80"/>
    </location>
</feature>